<dbReference type="GO" id="GO:0005886">
    <property type="term" value="C:plasma membrane"/>
    <property type="evidence" value="ECO:0007669"/>
    <property type="project" value="TreeGrafter"/>
</dbReference>
<evidence type="ECO:0000256" key="2">
    <source>
        <dbReference type="ARBA" id="ARBA00022741"/>
    </source>
</evidence>
<keyword evidence="1" id="KW-0813">Transport</keyword>
<dbReference type="InterPro" id="IPR014018">
    <property type="entry name" value="SecA_motor_DEAD"/>
</dbReference>
<dbReference type="GO" id="GO:0005524">
    <property type="term" value="F:ATP binding"/>
    <property type="evidence" value="ECO:0007669"/>
    <property type="project" value="UniProtKB-KW"/>
</dbReference>
<evidence type="ECO:0000256" key="4">
    <source>
        <dbReference type="ARBA" id="ARBA00022927"/>
    </source>
</evidence>
<dbReference type="FunFam" id="3.40.50.300:FF:000429">
    <property type="entry name" value="Preprotein translocase subunit SecA"/>
    <property type="match status" value="1"/>
</dbReference>
<dbReference type="SUPFAM" id="SSF81767">
    <property type="entry name" value="Pre-protein crosslinking domain of SecA"/>
    <property type="match status" value="1"/>
</dbReference>
<dbReference type="GO" id="GO:0005829">
    <property type="term" value="C:cytosol"/>
    <property type="evidence" value="ECO:0007669"/>
    <property type="project" value="TreeGrafter"/>
</dbReference>
<dbReference type="CDD" id="cd18803">
    <property type="entry name" value="SF2_C_secA"/>
    <property type="match status" value="1"/>
</dbReference>
<keyword evidence="2" id="KW-0547">Nucleotide-binding</keyword>
<dbReference type="InterPro" id="IPR020937">
    <property type="entry name" value="SecA_CS"/>
</dbReference>
<dbReference type="PANTHER" id="PTHR30612:SF0">
    <property type="entry name" value="CHLOROPLAST PROTEIN-TRANSPORTING ATPASE"/>
    <property type="match status" value="1"/>
</dbReference>
<dbReference type="EMBL" id="BMAT01006657">
    <property type="protein sequence ID" value="GFS17256.1"/>
    <property type="molecule type" value="Genomic_DNA"/>
</dbReference>
<dbReference type="GO" id="GO:0006605">
    <property type="term" value="P:protein targeting"/>
    <property type="evidence" value="ECO:0007669"/>
    <property type="project" value="InterPro"/>
</dbReference>
<keyword evidence="3" id="KW-0067">ATP-binding</keyword>
<dbReference type="SUPFAM" id="SSF52540">
    <property type="entry name" value="P-loop containing nucleoside triphosphate hydrolases"/>
    <property type="match status" value="2"/>
</dbReference>
<dbReference type="PROSITE" id="PS01312">
    <property type="entry name" value="SECA"/>
    <property type="match status" value="1"/>
</dbReference>
<dbReference type="InterPro" id="IPR000185">
    <property type="entry name" value="SecA"/>
</dbReference>
<feature type="domain" description="SecA family profile" evidence="8">
    <location>
        <begin position="1"/>
        <end position="230"/>
    </location>
</feature>
<evidence type="ECO:0000256" key="6">
    <source>
        <dbReference type="ARBA" id="ARBA00023010"/>
    </source>
</evidence>
<dbReference type="PROSITE" id="PS51196">
    <property type="entry name" value="SECA_MOTOR_DEAD"/>
    <property type="match status" value="1"/>
</dbReference>
<dbReference type="InterPro" id="IPR011115">
    <property type="entry name" value="SecA_DEAD"/>
</dbReference>
<proteinExistence type="predicted"/>
<reference evidence="9 10" key="1">
    <citation type="journal article" date="2021" name="Elife">
        <title>Chloroplast acquisition without the gene transfer in kleptoplastic sea slugs, Plakobranchus ocellatus.</title>
        <authorList>
            <person name="Maeda T."/>
            <person name="Takahashi S."/>
            <person name="Yoshida T."/>
            <person name="Shimamura S."/>
            <person name="Takaki Y."/>
            <person name="Nagai Y."/>
            <person name="Toyoda A."/>
            <person name="Suzuki Y."/>
            <person name="Arimoto A."/>
            <person name="Ishii H."/>
            <person name="Satoh N."/>
            <person name="Nishiyama T."/>
            <person name="Hasebe M."/>
            <person name="Maruyama T."/>
            <person name="Minagawa J."/>
            <person name="Obokata J."/>
            <person name="Shigenobu S."/>
        </authorList>
    </citation>
    <scope>NUCLEOTIDE SEQUENCE [LARGE SCALE GENOMIC DNA]</scope>
</reference>
<evidence type="ECO:0000256" key="1">
    <source>
        <dbReference type="ARBA" id="ARBA00022448"/>
    </source>
</evidence>
<dbReference type="PRINTS" id="PR00906">
    <property type="entry name" value="SECA"/>
</dbReference>
<keyword evidence="5" id="KW-1278">Translocase</keyword>
<name>A0AAV4J9H9_9GAST</name>
<evidence type="ECO:0000313" key="10">
    <source>
        <dbReference type="Proteomes" id="UP000762676"/>
    </source>
</evidence>
<gene>
    <name evidence="9" type="ORF">ElyMa_003234100</name>
</gene>
<dbReference type="AlphaFoldDB" id="A0AAV4J9H9"/>
<protein>
    <submittedName>
        <fullName evidence="9">Protein translocase subunit SecA</fullName>
    </submittedName>
</protein>
<sequence length="230" mass="25226">MEGRSYSDGLHQAIQAKEQVEIDEETQTLATITYQNLFRMFKKLSGMTGTAKTEEDEFIDIYNMRVSVVPTNMPIIRHDEKDIVFVTKKAKYKAIVEDVKERKRRGQPVLIGTEEVSESEILSKLLSKENIKHTVLNAKQNANEAEIISNAGIFGSVTIATNMAGRGTDIKLTEESVAAGGLYVLGTNKAEARRIDNQLRGRSGRQDVDPAIALGAPIAAASKSSGHFAT</sequence>
<evidence type="ECO:0000256" key="7">
    <source>
        <dbReference type="ARBA" id="ARBA00023136"/>
    </source>
</evidence>
<dbReference type="PANTHER" id="PTHR30612">
    <property type="entry name" value="SECA INNER MEMBRANE COMPONENT OF SEC PROTEIN SECRETION SYSTEM"/>
    <property type="match status" value="1"/>
</dbReference>
<keyword evidence="7" id="KW-0472">Membrane</keyword>
<dbReference type="GO" id="GO:0017038">
    <property type="term" value="P:protein import"/>
    <property type="evidence" value="ECO:0007669"/>
    <property type="project" value="InterPro"/>
</dbReference>
<dbReference type="Pfam" id="PF21090">
    <property type="entry name" value="P-loop_SecA"/>
    <property type="match status" value="1"/>
</dbReference>
<keyword evidence="4" id="KW-0653">Protein transport</keyword>
<evidence type="ECO:0000259" key="8">
    <source>
        <dbReference type="PROSITE" id="PS51196"/>
    </source>
</evidence>
<keyword evidence="10" id="KW-1185">Reference proteome</keyword>
<evidence type="ECO:0000256" key="5">
    <source>
        <dbReference type="ARBA" id="ARBA00022967"/>
    </source>
</evidence>
<accession>A0AAV4J9H9</accession>
<dbReference type="Pfam" id="PF07517">
    <property type="entry name" value="SecA_DEAD"/>
    <property type="match status" value="1"/>
</dbReference>
<comment type="caution">
    <text evidence="9">The sequence shown here is derived from an EMBL/GenBank/DDBJ whole genome shotgun (WGS) entry which is preliminary data.</text>
</comment>
<evidence type="ECO:0000313" key="9">
    <source>
        <dbReference type="EMBL" id="GFS17256.1"/>
    </source>
</evidence>
<dbReference type="InterPro" id="IPR027417">
    <property type="entry name" value="P-loop_NTPase"/>
</dbReference>
<organism evidence="9 10">
    <name type="scientific">Elysia marginata</name>
    <dbReference type="NCBI Taxonomy" id="1093978"/>
    <lineage>
        <taxon>Eukaryota</taxon>
        <taxon>Metazoa</taxon>
        <taxon>Spiralia</taxon>
        <taxon>Lophotrochozoa</taxon>
        <taxon>Mollusca</taxon>
        <taxon>Gastropoda</taxon>
        <taxon>Heterobranchia</taxon>
        <taxon>Euthyneura</taxon>
        <taxon>Panpulmonata</taxon>
        <taxon>Sacoglossa</taxon>
        <taxon>Placobranchoidea</taxon>
        <taxon>Plakobranchidae</taxon>
        <taxon>Elysia</taxon>
    </lineage>
</organism>
<dbReference type="InterPro" id="IPR044722">
    <property type="entry name" value="SecA_SF2_C"/>
</dbReference>
<keyword evidence="6" id="KW-0811">Translocation</keyword>
<dbReference type="GO" id="GO:0006886">
    <property type="term" value="P:intracellular protein transport"/>
    <property type="evidence" value="ECO:0007669"/>
    <property type="project" value="InterPro"/>
</dbReference>
<dbReference type="Proteomes" id="UP000762676">
    <property type="component" value="Unassembled WGS sequence"/>
</dbReference>
<dbReference type="Gene3D" id="3.40.50.300">
    <property type="entry name" value="P-loop containing nucleotide triphosphate hydrolases"/>
    <property type="match status" value="3"/>
</dbReference>
<evidence type="ECO:0000256" key="3">
    <source>
        <dbReference type="ARBA" id="ARBA00022840"/>
    </source>
</evidence>
<dbReference type="InterPro" id="IPR036670">
    <property type="entry name" value="SecA_X-link_sf"/>
</dbReference>